<dbReference type="PANTHER" id="PTHR43047">
    <property type="entry name" value="TWO-COMPONENT HISTIDINE PROTEIN KINASE"/>
    <property type="match status" value="1"/>
</dbReference>
<dbReference type="InterPro" id="IPR003594">
    <property type="entry name" value="HATPase_dom"/>
</dbReference>
<dbReference type="PRINTS" id="PR00344">
    <property type="entry name" value="BCTRLSENSOR"/>
</dbReference>
<feature type="domain" description="PAC" evidence="16">
    <location>
        <begin position="786"/>
        <end position="838"/>
    </location>
</feature>
<dbReference type="Pfam" id="PF00989">
    <property type="entry name" value="PAS"/>
    <property type="match status" value="1"/>
</dbReference>
<dbReference type="SUPFAM" id="SSF52172">
    <property type="entry name" value="CheY-like"/>
    <property type="match status" value="1"/>
</dbReference>
<evidence type="ECO:0000256" key="3">
    <source>
        <dbReference type="ARBA" id="ARBA00022553"/>
    </source>
</evidence>
<dbReference type="InterPro" id="IPR005467">
    <property type="entry name" value="His_kinase_dom"/>
</dbReference>
<evidence type="ECO:0000256" key="1">
    <source>
        <dbReference type="ARBA" id="ARBA00000085"/>
    </source>
</evidence>
<dbReference type="PATRIC" id="fig|1678841.3.peg.1447"/>
<gene>
    <name evidence="17" type="ORF">TBC1_111275</name>
</gene>
<dbReference type="GO" id="GO:0005524">
    <property type="term" value="F:ATP binding"/>
    <property type="evidence" value="ECO:0007669"/>
    <property type="project" value="UniProtKB-KW"/>
</dbReference>
<dbReference type="InterPro" id="IPR001610">
    <property type="entry name" value="PAC"/>
</dbReference>
<name>A0A0S7BRY3_9BACT</name>
<dbReference type="Gene3D" id="1.10.287.130">
    <property type="match status" value="1"/>
</dbReference>
<dbReference type="RefSeq" id="WP_062039905.1">
    <property type="nucleotide sequence ID" value="NZ_DF968182.1"/>
</dbReference>
<dbReference type="EMBL" id="DF968182">
    <property type="protein sequence ID" value="GAP43133.1"/>
    <property type="molecule type" value="Genomic_DNA"/>
</dbReference>
<dbReference type="SMART" id="SM00091">
    <property type="entry name" value="PAS"/>
    <property type="match status" value="4"/>
</dbReference>
<dbReference type="Pfam" id="PF00072">
    <property type="entry name" value="Response_reg"/>
    <property type="match status" value="1"/>
</dbReference>
<accession>A0A0S7BRY3</accession>
<dbReference type="InterPro" id="IPR013767">
    <property type="entry name" value="PAS_fold"/>
</dbReference>
<feature type="domain" description="Histidine kinase" evidence="13">
    <location>
        <begin position="856"/>
        <end position="1075"/>
    </location>
</feature>
<evidence type="ECO:0000256" key="5">
    <source>
        <dbReference type="ARBA" id="ARBA00022741"/>
    </source>
</evidence>
<evidence type="ECO:0000256" key="10">
    <source>
        <dbReference type="ARBA" id="ARBA00068150"/>
    </source>
</evidence>
<evidence type="ECO:0000256" key="12">
    <source>
        <dbReference type="SAM" id="Phobius"/>
    </source>
</evidence>
<dbReference type="CDD" id="cd18773">
    <property type="entry name" value="PDC1_HK_sensor"/>
    <property type="match status" value="1"/>
</dbReference>
<evidence type="ECO:0000313" key="18">
    <source>
        <dbReference type="Proteomes" id="UP000053091"/>
    </source>
</evidence>
<dbReference type="InterPro" id="IPR000700">
    <property type="entry name" value="PAS-assoc_C"/>
</dbReference>
<comment type="subunit">
    <text evidence="9">At low DSF concentrations, interacts with RpfF.</text>
</comment>
<dbReference type="GO" id="GO:0006355">
    <property type="term" value="P:regulation of DNA-templated transcription"/>
    <property type="evidence" value="ECO:0007669"/>
    <property type="project" value="InterPro"/>
</dbReference>
<evidence type="ECO:0000256" key="8">
    <source>
        <dbReference type="ARBA" id="ARBA00023012"/>
    </source>
</evidence>
<keyword evidence="7" id="KW-0067">ATP-binding</keyword>
<dbReference type="NCBIfam" id="TIGR00229">
    <property type="entry name" value="sensory_box"/>
    <property type="match status" value="4"/>
</dbReference>
<dbReference type="Pfam" id="PF13426">
    <property type="entry name" value="PAS_9"/>
    <property type="match status" value="3"/>
</dbReference>
<dbReference type="InterPro" id="IPR000014">
    <property type="entry name" value="PAS"/>
</dbReference>
<dbReference type="InterPro" id="IPR036890">
    <property type="entry name" value="HATPase_C_sf"/>
</dbReference>
<dbReference type="CDD" id="cd00130">
    <property type="entry name" value="PAS"/>
    <property type="match status" value="4"/>
</dbReference>
<evidence type="ECO:0000259" key="16">
    <source>
        <dbReference type="PROSITE" id="PS50113"/>
    </source>
</evidence>
<evidence type="ECO:0000259" key="15">
    <source>
        <dbReference type="PROSITE" id="PS50112"/>
    </source>
</evidence>
<dbReference type="GO" id="GO:0000155">
    <property type="term" value="F:phosphorelay sensor kinase activity"/>
    <property type="evidence" value="ECO:0007669"/>
    <property type="project" value="InterPro"/>
</dbReference>
<keyword evidence="18" id="KW-1185">Reference proteome</keyword>
<dbReference type="SMART" id="SM00448">
    <property type="entry name" value="REC"/>
    <property type="match status" value="1"/>
</dbReference>
<dbReference type="STRING" id="1678841.TBC1_111275"/>
<dbReference type="Gene3D" id="3.30.450.20">
    <property type="entry name" value="PAS domain"/>
    <property type="match status" value="4"/>
</dbReference>
<feature type="domain" description="PAC" evidence="16">
    <location>
        <begin position="543"/>
        <end position="593"/>
    </location>
</feature>
<dbReference type="OrthoDB" id="9796457at2"/>
<feature type="domain" description="PAS" evidence="15">
    <location>
        <begin position="594"/>
        <end position="637"/>
    </location>
</feature>
<feature type="domain" description="Response regulatory" evidence="14">
    <location>
        <begin position="1098"/>
        <end position="1213"/>
    </location>
</feature>
<keyword evidence="6" id="KW-0418">Kinase</keyword>
<dbReference type="CDD" id="cd17546">
    <property type="entry name" value="REC_hyHK_CKI1_RcsC-like"/>
    <property type="match status" value="1"/>
</dbReference>
<comment type="catalytic activity">
    <reaction evidence="1">
        <text>ATP + protein L-histidine = ADP + protein N-phospho-L-histidine.</text>
        <dbReference type="EC" id="2.7.13.3"/>
    </reaction>
</comment>
<evidence type="ECO:0000259" key="14">
    <source>
        <dbReference type="PROSITE" id="PS50110"/>
    </source>
</evidence>
<keyword evidence="12" id="KW-0472">Membrane</keyword>
<dbReference type="InterPro" id="IPR036097">
    <property type="entry name" value="HisK_dim/P_sf"/>
</dbReference>
<keyword evidence="12" id="KW-0812">Transmembrane</keyword>
<dbReference type="InterPro" id="IPR011006">
    <property type="entry name" value="CheY-like_superfamily"/>
</dbReference>
<dbReference type="SUPFAM" id="SSF55785">
    <property type="entry name" value="PYP-like sensor domain (PAS domain)"/>
    <property type="match status" value="4"/>
</dbReference>
<dbReference type="Pfam" id="PF02518">
    <property type="entry name" value="HATPase_c"/>
    <property type="match status" value="1"/>
</dbReference>
<feature type="domain" description="PAS" evidence="15">
    <location>
        <begin position="713"/>
        <end position="757"/>
    </location>
</feature>
<evidence type="ECO:0000259" key="13">
    <source>
        <dbReference type="PROSITE" id="PS50109"/>
    </source>
</evidence>
<dbReference type="CDD" id="cd00082">
    <property type="entry name" value="HisKA"/>
    <property type="match status" value="1"/>
</dbReference>
<dbReference type="FunFam" id="3.30.565.10:FF:000010">
    <property type="entry name" value="Sensor histidine kinase RcsC"/>
    <property type="match status" value="1"/>
</dbReference>
<feature type="modified residue" description="4-aspartylphosphate" evidence="11">
    <location>
        <position position="1148"/>
    </location>
</feature>
<evidence type="ECO:0000256" key="6">
    <source>
        <dbReference type="ARBA" id="ARBA00022777"/>
    </source>
</evidence>
<dbReference type="PROSITE" id="PS50113">
    <property type="entry name" value="PAC"/>
    <property type="match status" value="3"/>
</dbReference>
<evidence type="ECO:0000256" key="9">
    <source>
        <dbReference type="ARBA" id="ARBA00064003"/>
    </source>
</evidence>
<dbReference type="AlphaFoldDB" id="A0A0S7BRY3"/>
<dbReference type="InterPro" id="IPR001789">
    <property type="entry name" value="Sig_transdc_resp-reg_receiver"/>
</dbReference>
<feature type="domain" description="PAC" evidence="16">
    <location>
        <begin position="417"/>
        <end position="469"/>
    </location>
</feature>
<dbReference type="CDD" id="cd16922">
    <property type="entry name" value="HATPase_EvgS-ArcB-TorS-like"/>
    <property type="match status" value="1"/>
</dbReference>
<evidence type="ECO:0000256" key="11">
    <source>
        <dbReference type="PROSITE-ProRule" id="PRU00169"/>
    </source>
</evidence>
<organism evidence="17">
    <name type="scientific">Lentimicrobium saccharophilum</name>
    <dbReference type="NCBI Taxonomy" id="1678841"/>
    <lineage>
        <taxon>Bacteria</taxon>
        <taxon>Pseudomonadati</taxon>
        <taxon>Bacteroidota</taxon>
        <taxon>Bacteroidia</taxon>
        <taxon>Bacteroidales</taxon>
        <taxon>Lentimicrobiaceae</taxon>
        <taxon>Lentimicrobium</taxon>
    </lineage>
</organism>
<feature type="transmembrane region" description="Helical" evidence="12">
    <location>
        <begin position="17"/>
        <end position="37"/>
    </location>
</feature>
<dbReference type="Gene3D" id="3.40.50.2300">
    <property type="match status" value="1"/>
</dbReference>
<dbReference type="SMART" id="SM00086">
    <property type="entry name" value="PAC"/>
    <property type="match status" value="4"/>
</dbReference>
<evidence type="ECO:0000313" key="17">
    <source>
        <dbReference type="EMBL" id="GAP43133.1"/>
    </source>
</evidence>
<dbReference type="SUPFAM" id="SSF55874">
    <property type="entry name" value="ATPase domain of HSP90 chaperone/DNA topoisomerase II/histidine kinase"/>
    <property type="match status" value="1"/>
</dbReference>
<feature type="domain" description="PAS" evidence="15">
    <location>
        <begin position="339"/>
        <end position="412"/>
    </location>
</feature>
<evidence type="ECO:0000256" key="7">
    <source>
        <dbReference type="ARBA" id="ARBA00022840"/>
    </source>
</evidence>
<evidence type="ECO:0000256" key="4">
    <source>
        <dbReference type="ARBA" id="ARBA00022679"/>
    </source>
</evidence>
<sequence length="1219" mass="137044">MKNLRQRKLFPDRGKSVFILAIGLIFMMLIVAAIFYIRNGIASVKKKIGNELVSIAELKRNGITEWYLDEINDAAAISANTFLHAVYLKSISSGDEASGADLITFLNDLKTEHGYSEIFLTDVEGNLRLSTSADSSGPGTALVGFIKEAVREKMVICTGLYLSPVNNAPRIDFIAPLALPEGELQSAIVLSIDPYDYLYPLLSFYPSPGRSSESVLLMKEGDQVLVLSNLRFEDGAALRKRIPLPDLKGNEALATDGFKGIIEITDYRGIEIYAYLCPVEGTSWYLITKIDKDELYSGLREEIVLVLILLVLVGLFLGAVFWLYNAERQRRVLASLLQAREEFRTTIYSIGDGVIITDKAGMIQNMNPVAESLTGWKESDAINRSITEVFRIASEDTDEEVPNPVIKVLSSGIVVGLANHTNLISKDGKRIPIADSGAPIRDESGSVTGAVLVFHDQSQQRNYQAALESSEARYRRMFVENPQPMWIYALESLRFLEVNDAAIEKYGYSHDEFLSMTIMDIRPDDEHERLIKSISETSFELNHAGEWKHLKKNGEVIWVVIVSHLVTYNGIRARHVMVDDITERKLAEQALQRSEEKFRNLFENHSAVKLLIDAESGQITDANASASAFYGWTHEELTSMNINQINTLSEEKLKVEMENARIKKRTHFEFRHRHKDGSVSDVEVFSSSILISGKEFLHSVVHDVSAKKYAEQRINLLIRSIEQSPVGIIITNPHGVIEYVNPKYLQMSGLDSEELIGFVPSMLNRKSGDLHQVEEVWSAIGAGKEWCGEYPERRKNGGTFWENAVISPVFDKEQQISHYVIILEDITAQKRMITELKSAKDKAEESDRLKSAFLANMSHEIRTPMNGIIGFMDLLQEPDLESELRAEYIGIVKSSGERLLSTINDIIDISKIESGQAVVNHTRTNVNQLIDRLYKFFRFEADEKGLVFSVEQKLNDEQTWVNSDHVKLESILTNLIKNALKFTRRGSVKLSYWLVDDSMLEFRISDTGKGIPADRLQSIFERFVQADVSYSRDYEGSGLGLSICKAYAGMMGGDITVESEVGKGSVFIFTLPYLPADEGHTAHEKMHDSVAEPPAGNLILVAEDDDISYYYLNKLLAGRQVKLIRALNGEEAVMQCRENPNISLVLMDIKMPLLDGYDATRQILEIRNELPVVALTAYAFEEDRQKALDCGCVDYVSKPLKRDTFLAMIDRYMPDKKGL</sequence>
<dbReference type="PROSITE" id="PS50112">
    <property type="entry name" value="PAS"/>
    <property type="match status" value="4"/>
</dbReference>
<dbReference type="Pfam" id="PF00512">
    <property type="entry name" value="HisKA"/>
    <property type="match status" value="1"/>
</dbReference>
<dbReference type="FunFam" id="1.10.287.130:FF:000002">
    <property type="entry name" value="Two-component osmosensing histidine kinase"/>
    <property type="match status" value="1"/>
</dbReference>
<keyword evidence="3 11" id="KW-0597">Phosphoprotein</keyword>
<dbReference type="InterPro" id="IPR035965">
    <property type="entry name" value="PAS-like_dom_sf"/>
</dbReference>
<dbReference type="InterPro" id="IPR003661">
    <property type="entry name" value="HisK_dim/P_dom"/>
</dbReference>
<proteinExistence type="predicted"/>
<dbReference type="InterPro" id="IPR004358">
    <property type="entry name" value="Sig_transdc_His_kin-like_C"/>
</dbReference>
<dbReference type="PROSITE" id="PS50109">
    <property type="entry name" value="HIS_KIN"/>
    <property type="match status" value="1"/>
</dbReference>
<keyword evidence="4" id="KW-0808">Transferase</keyword>
<dbReference type="EC" id="2.7.13.3" evidence="2"/>
<protein>
    <recommendedName>
        <fullName evidence="10">Sensory/regulatory protein RpfC</fullName>
        <ecNumber evidence="2">2.7.13.3</ecNumber>
    </recommendedName>
</protein>
<dbReference type="SMART" id="SM00388">
    <property type="entry name" value="HisKA"/>
    <property type="match status" value="1"/>
</dbReference>
<evidence type="ECO:0000256" key="2">
    <source>
        <dbReference type="ARBA" id="ARBA00012438"/>
    </source>
</evidence>
<keyword evidence="12" id="KW-1133">Transmembrane helix</keyword>
<keyword evidence="5" id="KW-0547">Nucleotide-binding</keyword>
<dbReference type="Proteomes" id="UP000053091">
    <property type="component" value="Unassembled WGS sequence"/>
</dbReference>
<feature type="domain" description="PAS" evidence="15">
    <location>
        <begin position="470"/>
        <end position="537"/>
    </location>
</feature>
<reference evidence="17" key="1">
    <citation type="journal article" date="2015" name="Genome Announc.">
        <title>Draft Genome Sequence of Bacteroidales Strain TBC1, a Novel Isolate from a Methanogenic Wastewater Treatment System.</title>
        <authorList>
            <person name="Tourlousse D.M."/>
            <person name="Matsuura N."/>
            <person name="Sun L."/>
            <person name="Toyonaga M."/>
            <person name="Kuroda K."/>
            <person name="Ohashi A."/>
            <person name="Cruz R."/>
            <person name="Yamaguchi T."/>
            <person name="Sekiguchi Y."/>
        </authorList>
    </citation>
    <scope>NUCLEOTIDE SEQUENCE [LARGE SCALE GENOMIC DNA]</scope>
    <source>
        <strain evidence="17">TBC1</strain>
    </source>
</reference>
<dbReference type="Gene3D" id="3.30.565.10">
    <property type="entry name" value="Histidine kinase-like ATPase, C-terminal domain"/>
    <property type="match status" value="1"/>
</dbReference>
<keyword evidence="8" id="KW-0902">Two-component regulatory system</keyword>
<dbReference type="SMART" id="SM00387">
    <property type="entry name" value="HATPase_c"/>
    <property type="match status" value="1"/>
</dbReference>
<dbReference type="SUPFAM" id="SSF47384">
    <property type="entry name" value="Homodimeric domain of signal transducing histidine kinase"/>
    <property type="match status" value="1"/>
</dbReference>
<dbReference type="PROSITE" id="PS50110">
    <property type="entry name" value="RESPONSE_REGULATORY"/>
    <property type="match status" value="1"/>
</dbReference>
<feature type="transmembrane region" description="Helical" evidence="12">
    <location>
        <begin position="303"/>
        <end position="324"/>
    </location>
</feature>